<organism evidence="2 3">
    <name type="scientific">Dyadobacter psychrophilus</name>
    <dbReference type="NCBI Taxonomy" id="651661"/>
    <lineage>
        <taxon>Bacteria</taxon>
        <taxon>Pseudomonadati</taxon>
        <taxon>Bacteroidota</taxon>
        <taxon>Cytophagia</taxon>
        <taxon>Cytophagales</taxon>
        <taxon>Spirosomataceae</taxon>
        <taxon>Dyadobacter</taxon>
    </lineage>
</organism>
<accession>A0A1T5E502</accession>
<evidence type="ECO:0000313" key="2">
    <source>
        <dbReference type="EMBL" id="SKB78987.1"/>
    </source>
</evidence>
<keyword evidence="1" id="KW-0812">Transmembrane</keyword>
<dbReference type="Proteomes" id="UP000190897">
    <property type="component" value="Unassembled WGS sequence"/>
</dbReference>
<name>A0A1T5E502_9BACT</name>
<keyword evidence="1" id="KW-1133">Transmembrane helix</keyword>
<proteinExistence type="predicted"/>
<dbReference type="AlphaFoldDB" id="A0A1T5E502"/>
<feature type="transmembrane region" description="Helical" evidence="1">
    <location>
        <begin position="35"/>
        <end position="60"/>
    </location>
</feature>
<reference evidence="3" key="1">
    <citation type="submission" date="2017-02" db="EMBL/GenBank/DDBJ databases">
        <authorList>
            <person name="Varghese N."/>
            <person name="Submissions S."/>
        </authorList>
    </citation>
    <scope>NUCLEOTIDE SEQUENCE [LARGE SCALE GENOMIC DNA]</scope>
    <source>
        <strain evidence="3">DSM 22270</strain>
    </source>
</reference>
<keyword evidence="3" id="KW-1185">Reference proteome</keyword>
<evidence type="ECO:0000313" key="3">
    <source>
        <dbReference type="Proteomes" id="UP000190897"/>
    </source>
</evidence>
<evidence type="ECO:0000256" key="1">
    <source>
        <dbReference type="SAM" id="Phobius"/>
    </source>
</evidence>
<keyword evidence="1" id="KW-0472">Membrane</keyword>
<protein>
    <submittedName>
        <fullName evidence="2">Uncharacterized protein</fullName>
    </submittedName>
</protein>
<dbReference type="EMBL" id="FUZA01000002">
    <property type="protein sequence ID" value="SKB78987.1"/>
    <property type="molecule type" value="Genomic_DNA"/>
</dbReference>
<dbReference type="STRING" id="651661.SAMN05660293_02162"/>
<sequence>MPSSRLRAVRNGNIKKVAPSNLFDIYLPRNPMRTVIVYIWLITTILPTFSQWGTIAYYHINKEYITRVLCENRDKPQLHCNGKCFLAKKLKEQQEKQDKQTSDRVQNIPVLQLFASPITSFEFLATDYSLCQELNFSYHLASYQAPLSILVPPPCA</sequence>
<gene>
    <name evidence="2" type="ORF">SAMN05660293_02162</name>
</gene>